<dbReference type="RefSeq" id="WP_058123199.1">
    <property type="nucleotide sequence ID" value="NZ_CYRX01000025.1"/>
</dbReference>
<name>A0A0P1FI37_9RHOB</name>
<evidence type="ECO:0000256" key="3">
    <source>
        <dbReference type="ARBA" id="ARBA00023125"/>
    </source>
</evidence>
<dbReference type="EMBL" id="CYRX01000025">
    <property type="protein sequence ID" value="CUH60151.1"/>
    <property type="molecule type" value="Genomic_DNA"/>
</dbReference>
<dbReference type="PROSITE" id="PS51898">
    <property type="entry name" value="TYR_RECOMBINASE"/>
    <property type="match status" value="1"/>
</dbReference>
<dbReference type="eggNOG" id="COG0582">
    <property type="taxonomic scope" value="Bacteria"/>
</dbReference>
<dbReference type="InterPro" id="IPR050090">
    <property type="entry name" value="Tyrosine_recombinase_XerCD"/>
</dbReference>
<evidence type="ECO:0000256" key="4">
    <source>
        <dbReference type="ARBA" id="ARBA00023172"/>
    </source>
</evidence>
<dbReference type="GO" id="GO:0003677">
    <property type="term" value="F:DNA binding"/>
    <property type="evidence" value="ECO:0007669"/>
    <property type="project" value="UniProtKB-KW"/>
</dbReference>
<evidence type="ECO:0000256" key="2">
    <source>
        <dbReference type="ARBA" id="ARBA00022908"/>
    </source>
</evidence>
<dbReference type="PANTHER" id="PTHR30349:SF41">
    <property type="entry name" value="INTEGRASE_RECOMBINASE PROTEIN MJ0367-RELATED"/>
    <property type="match status" value="1"/>
</dbReference>
<keyword evidence="2" id="KW-0229">DNA integration</keyword>
<dbReference type="STRING" id="266809.PM03_06400"/>
<proteinExistence type="inferred from homology"/>
<dbReference type="Pfam" id="PF00589">
    <property type="entry name" value="Phage_integrase"/>
    <property type="match status" value="1"/>
</dbReference>
<dbReference type="GO" id="GO:0015074">
    <property type="term" value="P:DNA integration"/>
    <property type="evidence" value="ECO:0007669"/>
    <property type="project" value="UniProtKB-KW"/>
</dbReference>
<accession>A0A0P1FI37</accession>
<dbReference type="GO" id="GO:0006310">
    <property type="term" value="P:DNA recombination"/>
    <property type="evidence" value="ECO:0007669"/>
    <property type="project" value="UniProtKB-KW"/>
</dbReference>
<dbReference type="InterPro" id="IPR013762">
    <property type="entry name" value="Integrase-like_cat_sf"/>
</dbReference>
<dbReference type="SUPFAM" id="SSF56349">
    <property type="entry name" value="DNA breaking-rejoining enzymes"/>
    <property type="match status" value="1"/>
</dbReference>
<evidence type="ECO:0000313" key="6">
    <source>
        <dbReference type="EMBL" id="CUH60151.1"/>
    </source>
</evidence>
<keyword evidence="4" id="KW-0233">DNA recombination</keyword>
<evidence type="ECO:0000259" key="5">
    <source>
        <dbReference type="PROSITE" id="PS51898"/>
    </source>
</evidence>
<organism evidence="6 7">
    <name type="scientific">Thalassobacter stenotrophicus</name>
    <dbReference type="NCBI Taxonomy" id="266809"/>
    <lineage>
        <taxon>Bacteria</taxon>
        <taxon>Pseudomonadati</taxon>
        <taxon>Pseudomonadota</taxon>
        <taxon>Alphaproteobacteria</taxon>
        <taxon>Rhodobacterales</taxon>
        <taxon>Roseobacteraceae</taxon>
        <taxon>Thalassobacter</taxon>
    </lineage>
</organism>
<dbReference type="AlphaFoldDB" id="A0A0P1FI37"/>
<comment type="similarity">
    <text evidence="1">Belongs to the 'phage' integrase family.</text>
</comment>
<sequence>MLGKTEGEFEEKLLDGRVLLFSRNGIFQVRLYKGKRQYIYKSLKTRDLAKARDLAVRAHYELEFRKEEQLPLQIKRFSDVLNEYAKLRESQNARGTYKHSNKANQQQTSDYMLRQIVRVSKFWHEYCGKKPVDKIDNALLRDYVDWRRDYYHRMPVEQRPKNHSLNPADKTLEWETTFALTVLKFAQERGYRGNKPTPTFRHKAQRTKTRPAFTLREYSVLYKGIRRWMHEEKDNARWRYTRELLRDYVLVLANSGMRVGEANNLRIGDLERFTDERGRENYAFNVNGKTGKRYVILRANAARYVERTLERNSRWQEEWARTAAVGAKQHSRKTAQHDDWLFRMPDGNKIITLIDQFNEVLKRENITHNADGEKYTLYSLRHFYAVQMLRHGKVNVFDIARNMGTSVQIIESYYGKHATAQELATRLGG</sequence>
<dbReference type="InterPro" id="IPR011010">
    <property type="entry name" value="DNA_brk_join_enz"/>
</dbReference>
<dbReference type="InterPro" id="IPR002104">
    <property type="entry name" value="Integrase_catalytic"/>
</dbReference>
<dbReference type="CDD" id="cd00397">
    <property type="entry name" value="DNA_BRE_C"/>
    <property type="match status" value="1"/>
</dbReference>
<dbReference type="PANTHER" id="PTHR30349">
    <property type="entry name" value="PHAGE INTEGRASE-RELATED"/>
    <property type="match status" value="1"/>
</dbReference>
<evidence type="ECO:0000313" key="7">
    <source>
        <dbReference type="Proteomes" id="UP000051298"/>
    </source>
</evidence>
<reference evidence="6 7" key="1">
    <citation type="submission" date="2015-09" db="EMBL/GenBank/DDBJ databases">
        <authorList>
            <consortium name="Swine Surveillance"/>
        </authorList>
    </citation>
    <scope>NUCLEOTIDE SEQUENCE [LARGE SCALE GENOMIC DNA]</scope>
    <source>
        <strain evidence="6 7">CECT 5294</strain>
    </source>
</reference>
<gene>
    <name evidence="6" type="ORF">THS5294_01440</name>
</gene>
<protein>
    <submittedName>
        <fullName evidence="6">Site-specific tyrosine recombinase XerC</fullName>
    </submittedName>
</protein>
<keyword evidence="3" id="KW-0238">DNA-binding</keyword>
<evidence type="ECO:0000256" key="1">
    <source>
        <dbReference type="ARBA" id="ARBA00008857"/>
    </source>
</evidence>
<dbReference type="Gene3D" id="1.10.443.10">
    <property type="entry name" value="Intergrase catalytic core"/>
    <property type="match status" value="1"/>
</dbReference>
<dbReference type="Proteomes" id="UP000051298">
    <property type="component" value="Unassembled WGS sequence"/>
</dbReference>
<feature type="domain" description="Tyr recombinase" evidence="5">
    <location>
        <begin position="208"/>
        <end position="428"/>
    </location>
</feature>